<feature type="region of interest" description="Disordered" evidence="7">
    <location>
        <begin position="290"/>
        <end position="332"/>
    </location>
</feature>
<dbReference type="PANTHER" id="PTHR15919:SF12">
    <property type="entry name" value="DAPPER HOMOLOG 1"/>
    <property type="match status" value="1"/>
</dbReference>
<feature type="compositionally biased region" description="Gly residues" evidence="7">
    <location>
        <begin position="833"/>
        <end position="845"/>
    </location>
</feature>
<feature type="compositionally biased region" description="Basic residues" evidence="7">
    <location>
        <begin position="615"/>
        <end position="626"/>
    </location>
</feature>
<comment type="caution">
    <text evidence="8">The sequence shown here is derived from an EMBL/GenBank/DDBJ whole genome shotgun (WGS) entry which is preliminary data.</text>
</comment>
<evidence type="ECO:0000256" key="5">
    <source>
        <dbReference type="ARBA" id="ARBA00022687"/>
    </source>
</evidence>
<evidence type="ECO:0000256" key="6">
    <source>
        <dbReference type="ARBA" id="ARBA00023054"/>
    </source>
</evidence>
<evidence type="ECO:0000256" key="1">
    <source>
        <dbReference type="ARBA" id="ARBA00004496"/>
    </source>
</evidence>
<feature type="compositionally biased region" description="Basic and acidic residues" evidence="7">
    <location>
        <begin position="290"/>
        <end position="303"/>
    </location>
</feature>
<comment type="subcellular location">
    <subcellularLocation>
        <location evidence="1">Cytoplasm</location>
    </subcellularLocation>
</comment>
<dbReference type="Proteomes" id="UP001314229">
    <property type="component" value="Unassembled WGS sequence"/>
</dbReference>
<dbReference type="GO" id="GO:0046329">
    <property type="term" value="P:negative regulation of JNK cascade"/>
    <property type="evidence" value="ECO:0007669"/>
    <property type="project" value="TreeGrafter"/>
</dbReference>
<protein>
    <submittedName>
        <fullName evidence="8">Dapper homolog 1</fullName>
    </submittedName>
</protein>
<organism evidence="8 9">
    <name type="scientific">Scomber scombrus</name>
    <name type="common">Atlantic mackerel</name>
    <name type="synonym">Scomber vernalis</name>
    <dbReference type="NCBI Taxonomy" id="13677"/>
    <lineage>
        <taxon>Eukaryota</taxon>
        <taxon>Metazoa</taxon>
        <taxon>Chordata</taxon>
        <taxon>Craniata</taxon>
        <taxon>Vertebrata</taxon>
        <taxon>Euteleostomi</taxon>
        <taxon>Actinopterygii</taxon>
        <taxon>Neopterygii</taxon>
        <taxon>Teleostei</taxon>
        <taxon>Neoteleostei</taxon>
        <taxon>Acanthomorphata</taxon>
        <taxon>Pelagiaria</taxon>
        <taxon>Scombriformes</taxon>
        <taxon>Scombridae</taxon>
        <taxon>Scomber</taxon>
    </lineage>
</organism>
<feature type="compositionally biased region" description="Gly residues" evidence="7">
    <location>
        <begin position="558"/>
        <end position="568"/>
    </location>
</feature>
<evidence type="ECO:0000313" key="8">
    <source>
        <dbReference type="EMBL" id="CAK6982510.1"/>
    </source>
</evidence>
<keyword evidence="9" id="KW-1185">Reference proteome</keyword>
<dbReference type="EMBL" id="CAWUFR010001034">
    <property type="protein sequence ID" value="CAK6982510.1"/>
    <property type="molecule type" value="Genomic_DNA"/>
</dbReference>
<keyword evidence="6" id="KW-0175">Coiled coil</keyword>
<dbReference type="Pfam" id="PF15268">
    <property type="entry name" value="Dapper"/>
    <property type="match status" value="2"/>
</dbReference>
<feature type="region of interest" description="Disordered" evidence="7">
    <location>
        <begin position="42"/>
        <end position="96"/>
    </location>
</feature>
<feature type="region of interest" description="Disordered" evidence="7">
    <location>
        <begin position="413"/>
        <end position="460"/>
    </location>
</feature>
<dbReference type="GO" id="GO:2000095">
    <property type="term" value="P:regulation of Wnt signaling pathway, planar cell polarity pathway"/>
    <property type="evidence" value="ECO:0007669"/>
    <property type="project" value="TreeGrafter"/>
</dbReference>
<gene>
    <name evidence="8" type="ORF">FSCOSCO3_A027346</name>
</gene>
<feature type="region of interest" description="Disordered" evidence="7">
    <location>
        <begin position="477"/>
        <end position="572"/>
    </location>
</feature>
<evidence type="ECO:0000256" key="3">
    <source>
        <dbReference type="ARBA" id="ARBA00022473"/>
    </source>
</evidence>
<dbReference type="PANTHER" id="PTHR15919">
    <property type="entry name" value="DAPPER-RELATED"/>
    <property type="match status" value="1"/>
</dbReference>
<dbReference type="GO" id="GO:0090090">
    <property type="term" value="P:negative regulation of canonical Wnt signaling pathway"/>
    <property type="evidence" value="ECO:0007669"/>
    <property type="project" value="TreeGrafter"/>
</dbReference>
<comment type="similarity">
    <text evidence="2">Belongs to the dapper family.</text>
</comment>
<feature type="compositionally biased region" description="Low complexity" evidence="7">
    <location>
        <begin position="643"/>
        <end position="653"/>
    </location>
</feature>
<feature type="region of interest" description="Disordered" evidence="7">
    <location>
        <begin position="597"/>
        <end position="711"/>
    </location>
</feature>
<dbReference type="InterPro" id="IPR024843">
    <property type="entry name" value="Dapper"/>
</dbReference>
<feature type="compositionally biased region" description="Basic residues" evidence="7">
    <location>
        <begin position="699"/>
        <end position="710"/>
    </location>
</feature>
<evidence type="ECO:0000256" key="7">
    <source>
        <dbReference type="SAM" id="MobiDB-lite"/>
    </source>
</evidence>
<sequence length="899" mass="97722">MLSSCRDRLDATVSGLVELQYLRRRQELLVRAALHLQEEEVQQEDYKQEVQEEEVQQDYKQEQEVQLQQEVQDKQEEEVHEDKEVQQDYRQQEQRREVQLSSEEKLLEENILLLRKQLNCLRRRDAGLISQLQELDRQISDLRLDTEASHDQLETDSRPSSGFYELSDAASGSLSNSSNSVFSECFCCSADADGRFPTSDELASCLECDGLVGGLCDDSSSSGTVRRSLSAPHPPALDPVSSVASCDSQSKYHCDLVARGGGDMFRYPSPLHAVAVQSSIFLQMLASGGHGRDEGTLKSREAGGETLKPEPSPLPPLVPQSSSWPLPSSSFQTPSHKRLDSYIYSLLQRRTQPIRTSRPRTSISTDPSKSILRQASLCVRQVSGPSYCSGLGTLRGSELKPCWAVEGAATSSPQRHCSVESKGEEQEADNGFHGGGGDKAQNGLKFNSSDQTGSPLNNSIQTLCSATNKDTNSLLKRKSKGLLPPAGVSAATLPKDFRELGSPKTTSCPKETDPHLKPPQSDATKNYSKPLQTVQTETGDRSVLELASVGSSSQSQEEGGGGGGGGGSHLVNAKYVPSQRQNVKVCKGGSKNVKVVKVKSRASEHNEPTSERRGDKSHHRSASKKSRVLEDGGSAHIKVYKRAAGGASGTSSSRIKRLPASIPEGKVLDKHNTSTLSSVRSGVSRHHHHGNHHNNGSSQHHHGQSHHHGRDHVVVVAKPKYKRNDYRRLRAIMEVPYDEAFRRAQRRQRKELLNQSAAAGFLPSTEQLSSPYSYVAGSDSEYSAECASLFHSTIADTSEDDRSNYTTNCFGDSESSEEEYVEESTTTSDTEESGGGGAGGGAGGKGRGRSQVGAAGTRAAGQEMTPAQAKAFVKIKASHNLKKKILRFRSGSLKLMTTV</sequence>
<feature type="compositionally biased region" description="Basic residues" evidence="7">
    <location>
        <begin position="683"/>
        <end position="692"/>
    </location>
</feature>
<proteinExistence type="inferred from homology"/>
<feature type="region of interest" description="Disordered" evidence="7">
    <location>
        <begin position="801"/>
        <end position="865"/>
    </location>
</feature>
<feature type="compositionally biased region" description="Basic and acidic residues" evidence="7">
    <location>
        <begin position="80"/>
        <end position="96"/>
    </location>
</feature>
<evidence type="ECO:0000256" key="2">
    <source>
        <dbReference type="ARBA" id="ARBA00010807"/>
    </source>
</evidence>
<dbReference type="GO" id="GO:0005737">
    <property type="term" value="C:cytoplasm"/>
    <property type="evidence" value="ECO:0007669"/>
    <property type="project" value="UniProtKB-SubCell"/>
</dbReference>
<feature type="compositionally biased region" description="Basic and acidic residues" evidence="7">
    <location>
        <begin position="601"/>
        <end position="614"/>
    </location>
</feature>
<name>A0AAV1QGN1_SCOSC</name>
<keyword evidence="5" id="KW-0879">Wnt signaling pathway</keyword>
<feature type="compositionally biased region" description="Polar residues" evidence="7">
    <location>
        <begin position="444"/>
        <end position="460"/>
    </location>
</feature>
<dbReference type="AlphaFoldDB" id="A0AAV1QGN1"/>
<feature type="compositionally biased region" description="Polar residues" evidence="7">
    <location>
        <begin position="521"/>
        <end position="537"/>
    </location>
</feature>
<keyword evidence="3" id="KW-0217">Developmental protein</keyword>
<evidence type="ECO:0000313" key="9">
    <source>
        <dbReference type="Proteomes" id="UP001314229"/>
    </source>
</evidence>
<reference evidence="8 9" key="1">
    <citation type="submission" date="2024-01" db="EMBL/GenBank/DDBJ databases">
        <authorList>
            <person name="Alioto T."/>
            <person name="Alioto T."/>
            <person name="Gomez Garrido J."/>
        </authorList>
    </citation>
    <scope>NUCLEOTIDE SEQUENCE [LARGE SCALE GENOMIC DNA]</scope>
</reference>
<dbReference type="GO" id="GO:0016055">
    <property type="term" value="P:Wnt signaling pathway"/>
    <property type="evidence" value="ECO:0007669"/>
    <property type="project" value="UniProtKB-KW"/>
</dbReference>
<feature type="compositionally biased region" description="Low complexity" evidence="7">
    <location>
        <begin position="319"/>
        <end position="330"/>
    </location>
</feature>
<keyword evidence="4" id="KW-0963">Cytoplasm</keyword>
<evidence type="ECO:0000256" key="4">
    <source>
        <dbReference type="ARBA" id="ARBA00022490"/>
    </source>
</evidence>
<accession>A0AAV1QGN1</accession>